<dbReference type="Proteomes" id="UP000315995">
    <property type="component" value="Chromosome"/>
</dbReference>
<feature type="domain" description="Helicase ATP-binding" evidence="1">
    <location>
        <begin position="226"/>
        <end position="432"/>
    </location>
</feature>
<dbReference type="OrthoDB" id="9758243at2"/>
<dbReference type="GO" id="GO:0009035">
    <property type="term" value="F:type I site-specific deoxyribonuclease activity"/>
    <property type="evidence" value="ECO:0007669"/>
    <property type="project" value="UniProtKB-EC"/>
</dbReference>
<dbReference type="Pfam" id="PF04313">
    <property type="entry name" value="HSDR_N"/>
    <property type="match status" value="1"/>
</dbReference>
<dbReference type="GO" id="GO:0005524">
    <property type="term" value="F:ATP binding"/>
    <property type="evidence" value="ECO:0007669"/>
    <property type="project" value="UniProtKB-KW"/>
</dbReference>
<name>A0A4Y6Q2T5_PERCE</name>
<dbReference type="EMBL" id="CP041186">
    <property type="protein sequence ID" value="QDG54842.1"/>
    <property type="molecule type" value="Genomic_DNA"/>
</dbReference>
<protein>
    <submittedName>
        <fullName evidence="2">Type I restriction endonuclease subunit R</fullName>
    </submittedName>
</protein>
<keyword evidence="3" id="KW-1185">Reference proteome</keyword>
<dbReference type="GO" id="GO:0009307">
    <property type="term" value="P:DNA restriction-modification system"/>
    <property type="evidence" value="ECO:0007669"/>
    <property type="project" value="UniProtKB-KW"/>
</dbReference>
<evidence type="ECO:0000313" key="2">
    <source>
        <dbReference type="EMBL" id="QDG54842.1"/>
    </source>
</evidence>
<dbReference type="Pfam" id="PF22679">
    <property type="entry name" value="T1R_D3-like"/>
    <property type="match status" value="1"/>
</dbReference>
<dbReference type="Gene3D" id="3.40.50.300">
    <property type="entry name" value="P-loop containing nucleotide triphosphate hydrolases"/>
    <property type="match status" value="2"/>
</dbReference>
<dbReference type="InterPro" id="IPR007409">
    <property type="entry name" value="Restrct_endonuc_type1_HsdR_N"/>
</dbReference>
<keyword evidence="2" id="KW-0255">Endonuclease</keyword>
<accession>A0A5B8YE62</accession>
<dbReference type="GO" id="GO:0003677">
    <property type="term" value="F:DNA binding"/>
    <property type="evidence" value="ECO:0007669"/>
    <property type="project" value="UniProtKB-KW"/>
</dbReference>
<accession>A0A4Y6Q2T5</accession>
<dbReference type="SMART" id="SM00487">
    <property type="entry name" value="DEXDc"/>
    <property type="match status" value="1"/>
</dbReference>
<keyword evidence="2" id="KW-0378">Hydrolase</keyword>
<reference evidence="2 3" key="1">
    <citation type="submission" date="2019-06" db="EMBL/GenBank/DDBJ databases">
        <title>Persicimonas caeni gen. nov., sp. nov., a predatory bacterium isolated from solar saltern.</title>
        <authorList>
            <person name="Wang S."/>
        </authorList>
    </citation>
    <scope>NUCLEOTIDE SEQUENCE [LARGE SCALE GENOMIC DNA]</scope>
    <source>
        <strain evidence="2 3">YN101</strain>
    </source>
</reference>
<dbReference type="PANTHER" id="PTHR42927">
    <property type="entry name" value="HELICASE SUPERFAMILY 1 AND 2 DOMAIN-CONTAINING PROTEIN"/>
    <property type="match status" value="1"/>
</dbReference>
<proteinExistence type="predicted"/>
<dbReference type="Gene3D" id="3.90.1570.50">
    <property type="match status" value="1"/>
</dbReference>
<organism evidence="2 3">
    <name type="scientific">Persicimonas caeni</name>
    <dbReference type="NCBI Taxonomy" id="2292766"/>
    <lineage>
        <taxon>Bacteria</taxon>
        <taxon>Deltaproteobacteria</taxon>
        <taxon>Bradymonadales</taxon>
        <taxon>Bradymonadaceae</taxon>
        <taxon>Persicimonas</taxon>
    </lineage>
</organism>
<dbReference type="InterPro" id="IPR040980">
    <property type="entry name" value="SWI2_SNF2"/>
</dbReference>
<dbReference type="SUPFAM" id="SSF52540">
    <property type="entry name" value="P-loop containing nucleoside triphosphate hydrolases"/>
    <property type="match status" value="1"/>
</dbReference>
<dbReference type="InterPro" id="IPR027417">
    <property type="entry name" value="P-loop_NTPase"/>
</dbReference>
<keyword evidence="2" id="KW-0540">Nuclease</keyword>
<evidence type="ECO:0000259" key="1">
    <source>
        <dbReference type="PROSITE" id="PS51192"/>
    </source>
</evidence>
<sequence length="929" mass="106246">MLGEGKRRKVFLDGLTRAMSKKGSLEVLRHGCRVRGVPFKLAYFRPAHGLNPEVLELYEKNRLTVVRQLYYDPKNKNSIDLVLFLNGVPVVTAELKMETAGQNYKNAIGQYKHDRDAKAPIFRFKERALVHFAIDSDEAHMTTRLAGQSTYFLPFNKGFRKGAGNPPVDGKHRTHYVWEEVWQRDSLLQIIGRFMNLQVDPESGKETMIFPRYHQLDCVRKLVAATKGNGPGKNYLVQHSTGSGKSMSIAWLTHQLQSLHDDADNKVFDSVVVVTDRLVLDKQLQETIYQLEHKSGVVEQIDQDSTQLAEALEAGAPIIITTLHKFPYVTEKIGELPGNNYAVVVDEAHSSQSGEMAAEMKKILSGKIDDDVLREFEDIEGDASNADVYAAAFKAALYRGPRPNLSFYAFTATPKYKTLKMFDHKREGAPEPFHLYSMKQAIEEGFILDTLEKYVTYKTYFGLVKKIEDDKRLDKRKGSKALARFLSLHPHNVSQKTEIIVEHFQRNTRKKIDGRAKAMVVCGSRLHAVRYKLAFDAYIKEHGYKDLGVLVAFSGTVEDPDTGQSYTEEGMNGGIKEGELPRKFDTDRYRFLIVANKYQTGFDQPKLHTMYVDKRLAHIQAVQTLSRLNRTTSGKDDTFVLDFVNKREEILEAFKPFYERTTIDEDIDPQKLYDLQHDLQEFRIFEQQEVEAFAKIFFKEKVSKADNGRLNSKLDPAVTRFKNREEEEQDDFRAMLNNYLRLYSFMAQVEEWSDAQLEMLYVYGRLLARKLPRRNEQTEDVDISDDVALKYYRIQQTGEGAIALEGGGTVSGPLEVGTGAKTEEDEIELSRLIDVLNERFGTDFSDSDEVIGEQWAAALANRENVRRAAQANTKENFKYPASKELDDVALESHGNYTEFVDKFFSEDEFRKVVQEWVLDRAFDIARESA</sequence>
<evidence type="ECO:0000313" key="3">
    <source>
        <dbReference type="Proteomes" id="UP000315995"/>
    </source>
</evidence>
<gene>
    <name evidence="2" type="ORF">FIV42_05535</name>
</gene>
<dbReference type="AlphaFoldDB" id="A0A4Y6Q2T5"/>
<dbReference type="PANTHER" id="PTHR42927:SF1">
    <property type="entry name" value="HELICASE SUPERFAMILY 1 AND 2 DOMAIN-CONTAINING PROTEIN"/>
    <property type="match status" value="1"/>
</dbReference>
<dbReference type="PROSITE" id="PS51192">
    <property type="entry name" value="HELICASE_ATP_BIND_1"/>
    <property type="match status" value="1"/>
</dbReference>
<dbReference type="REBASE" id="344742">
    <property type="entry name" value="BspYN101ORF5535P"/>
</dbReference>
<dbReference type="InterPro" id="IPR055180">
    <property type="entry name" value="HsdR_RecA-like_helicase_dom_2"/>
</dbReference>
<dbReference type="Pfam" id="PF18766">
    <property type="entry name" value="SWI2_SNF2"/>
    <property type="match status" value="1"/>
</dbReference>
<dbReference type="InterPro" id="IPR014001">
    <property type="entry name" value="Helicase_ATP-bd"/>
</dbReference>